<dbReference type="Gene3D" id="3.40.50.300">
    <property type="entry name" value="P-loop containing nucleotide triphosphate hydrolases"/>
    <property type="match status" value="2"/>
</dbReference>
<dbReference type="PANTHER" id="PTHR18934">
    <property type="entry name" value="ATP-DEPENDENT RNA HELICASE"/>
    <property type="match status" value="1"/>
</dbReference>
<protein>
    <submittedName>
        <fullName evidence="6">Pre-mRNA splicing factor ATP-dependent RNA helicase PRP16</fullName>
    </submittedName>
</protein>
<keyword evidence="1" id="KW-0547">Nucleotide-binding</keyword>
<proteinExistence type="predicted"/>
<keyword evidence="3 6" id="KW-0347">Helicase</keyword>
<feature type="domain" description="Helicase C-terminal" evidence="5">
    <location>
        <begin position="111"/>
        <end position="277"/>
    </location>
</feature>
<dbReference type="PROSITE" id="PS51194">
    <property type="entry name" value="HELICASE_CTER"/>
    <property type="match status" value="1"/>
</dbReference>
<sequence>MENLEQHQTTAAMATRIAEEMDVKIGQEVGYVVRFDTKSRSSNDPSCLYNRRGVGGTRQTTPSIRSIFLHHGGRGEAHERTLATGVLLALLKLAISRRPDSKAVIMSATLDVKKFVDYFGNSGTFFAEPALERGHSSPFNLALIQVLSIHRTTKVLLPKQILDLDVLGLYHQMFDGQKSAIFASSPRHKCVCATNIAEASITIDGIVYAVGLETLLTGPISQAAAGQRASRAGRMKPGICFCLYTHKCFAEEMRPSTQPEILESDISDKILQLKGVGFNNIAEFNFIDPPHPEVFLRDLEDLIHM</sequence>
<dbReference type="EMBL" id="JAAGWQ010000024">
    <property type="protein sequence ID" value="KAF5677779.1"/>
    <property type="molecule type" value="Genomic_DNA"/>
</dbReference>
<dbReference type="Gene3D" id="1.10.10.2130">
    <property type="entry name" value="DEAH helicase family, winged-helix domain"/>
    <property type="match status" value="1"/>
</dbReference>
<comment type="caution">
    <text evidence="6">The sequence shown here is derived from an EMBL/GenBank/DDBJ whole genome shotgun (WGS) entry which is preliminary data.</text>
</comment>
<dbReference type="Proteomes" id="UP000567885">
    <property type="component" value="Unassembled WGS sequence"/>
</dbReference>
<evidence type="ECO:0000256" key="3">
    <source>
        <dbReference type="ARBA" id="ARBA00022806"/>
    </source>
</evidence>
<dbReference type="GO" id="GO:0005524">
    <property type="term" value="F:ATP binding"/>
    <property type="evidence" value="ECO:0007669"/>
    <property type="project" value="UniProtKB-KW"/>
</dbReference>
<dbReference type="InterPro" id="IPR042035">
    <property type="entry name" value="DEAH_win-hel_dom"/>
</dbReference>
<evidence type="ECO:0000256" key="4">
    <source>
        <dbReference type="ARBA" id="ARBA00022840"/>
    </source>
</evidence>
<gene>
    <name evidence="6" type="ORF">FHETE_1542</name>
</gene>
<dbReference type="GO" id="GO:0016787">
    <property type="term" value="F:hydrolase activity"/>
    <property type="evidence" value="ECO:0007669"/>
    <property type="project" value="UniProtKB-KW"/>
</dbReference>
<organism evidence="6 7">
    <name type="scientific">Fusarium heterosporum</name>
    <dbReference type="NCBI Taxonomy" id="42747"/>
    <lineage>
        <taxon>Eukaryota</taxon>
        <taxon>Fungi</taxon>
        <taxon>Dikarya</taxon>
        <taxon>Ascomycota</taxon>
        <taxon>Pezizomycotina</taxon>
        <taxon>Sordariomycetes</taxon>
        <taxon>Hypocreomycetidae</taxon>
        <taxon>Hypocreales</taxon>
        <taxon>Nectriaceae</taxon>
        <taxon>Fusarium</taxon>
        <taxon>Fusarium heterosporum species complex</taxon>
    </lineage>
</organism>
<name>A0A8H5X1I1_FUSHE</name>
<reference evidence="6 7" key="1">
    <citation type="submission" date="2020-05" db="EMBL/GenBank/DDBJ databases">
        <title>Identification and distribution of gene clusters putatively required for synthesis of sphingolipid metabolism inhibitors in phylogenetically diverse species of the filamentous fungus Fusarium.</title>
        <authorList>
            <person name="Kim H.-S."/>
            <person name="Busman M."/>
            <person name="Brown D.W."/>
            <person name="Divon H."/>
            <person name="Uhlig S."/>
            <person name="Proctor R.H."/>
        </authorList>
    </citation>
    <scope>NUCLEOTIDE SEQUENCE [LARGE SCALE GENOMIC DNA]</scope>
    <source>
        <strain evidence="6 7">NRRL 20693</strain>
    </source>
</reference>
<evidence type="ECO:0000256" key="1">
    <source>
        <dbReference type="ARBA" id="ARBA00022741"/>
    </source>
</evidence>
<keyword evidence="7" id="KW-1185">Reference proteome</keyword>
<evidence type="ECO:0000313" key="6">
    <source>
        <dbReference type="EMBL" id="KAF5677779.1"/>
    </source>
</evidence>
<keyword evidence="4" id="KW-0067">ATP-binding</keyword>
<dbReference type="AlphaFoldDB" id="A0A8H5X1I1"/>
<dbReference type="CDD" id="cd17917">
    <property type="entry name" value="DEXHc_RHA-like"/>
    <property type="match status" value="1"/>
</dbReference>
<evidence type="ECO:0000256" key="2">
    <source>
        <dbReference type="ARBA" id="ARBA00022801"/>
    </source>
</evidence>
<dbReference type="InterPro" id="IPR001650">
    <property type="entry name" value="Helicase_C-like"/>
</dbReference>
<evidence type="ECO:0000259" key="5">
    <source>
        <dbReference type="PROSITE" id="PS51194"/>
    </source>
</evidence>
<dbReference type="OrthoDB" id="10253254at2759"/>
<dbReference type="PANTHER" id="PTHR18934:SF99">
    <property type="entry name" value="ATP-DEPENDENT RNA HELICASE DHX37-RELATED"/>
    <property type="match status" value="1"/>
</dbReference>
<dbReference type="SUPFAM" id="SSF52540">
    <property type="entry name" value="P-loop containing nucleoside triphosphate hydrolases"/>
    <property type="match status" value="1"/>
</dbReference>
<dbReference type="InterPro" id="IPR027417">
    <property type="entry name" value="P-loop_NTPase"/>
</dbReference>
<dbReference type="GO" id="GO:0003723">
    <property type="term" value="F:RNA binding"/>
    <property type="evidence" value="ECO:0007669"/>
    <property type="project" value="TreeGrafter"/>
</dbReference>
<dbReference type="GO" id="GO:0004386">
    <property type="term" value="F:helicase activity"/>
    <property type="evidence" value="ECO:0007669"/>
    <property type="project" value="UniProtKB-KW"/>
</dbReference>
<accession>A0A8H5X1I1</accession>
<evidence type="ECO:0000313" key="7">
    <source>
        <dbReference type="Proteomes" id="UP000567885"/>
    </source>
</evidence>
<keyword evidence="2" id="KW-0378">Hydrolase</keyword>